<proteinExistence type="predicted"/>
<dbReference type="Proteomes" id="UP000054683">
    <property type="component" value="Unassembled WGS sequence"/>
</dbReference>
<keyword evidence="3" id="KW-0378">Hydrolase</keyword>
<dbReference type="EMBL" id="FCOK02000041">
    <property type="protein sequence ID" value="SAL51742.1"/>
    <property type="molecule type" value="Genomic_DNA"/>
</dbReference>
<dbReference type="Gene3D" id="3.90.850.10">
    <property type="entry name" value="Fumarylacetoacetase-like, C-terminal domain"/>
    <property type="match status" value="1"/>
</dbReference>
<feature type="domain" description="Fumarylacetoacetase N-terminal" evidence="2">
    <location>
        <begin position="1"/>
        <end position="77"/>
    </location>
</feature>
<dbReference type="RefSeq" id="WP_062089681.1">
    <property type="nucleotide sequence ID" value="NZ_FCOK02000041.1"/>
</dbReference>
<accession>A0A158I558</accession>
<dbReference type="Pfam" id="PF18288">
    <property type="entry name" value="FAA_hydro_N_2"/>
    <property type="match status" value="1"/>
</dbReference>
<protein>
    <submittedName>
        <fullName evidence="3">Fumarylacetoacetate (FAA) hydrolase</fullName>
    </submittedName>
</protein>
<dbReference type="InterPro" id="IPR011234">
    <property type="entry name" value="Fumarylacetoacetase-like_C"/>
</dbReference>
<dbReference type="AlphaFoldDB" id="A0A158I558"/>
<dbReference type="Pfam" id="PF01557">
    <property type="entry name" value="FAA_hydrolase"/>
    <property type="match status" value="1"/>
</dbReference>
<dbReference type="OrthoDB" id="9775905at2"/>
<sequence length="323" mass="35126">MKLASLINGEKDGRLIIVSRDLTRAVKADAATTLLSAIELWDKVADALAAQAQKLENGNAEGVFAFDKKDTQAPLARAPQWLDASAFKTHSELVAKAWNNKNRWSDTTPLMYQGASDDLLPSYGPSYLPSEAHDMDFEGEVVVVVDTVPMGISPEHALSHIKLVGMANDVSLRAFGAAEQEAGFGFLRAKPSTIFSPVFVTLDELNDNWRDGKLHGALTVHVNNRWVGSPRAEYMNFSFGRLIAHAATSRKLAAGTILGSGTVSDPLDDTGSATLLEVRAVEQLQHGECRTPFLKFGDTVKIDMTDQNRHSIFGVIEHQVLKG</sequence>
<dbReference type="GO" id="GO:0016787">
    <property type="term" value="F:hydrolase activity"/>
    <property type="evidence" value="ECO:0007669"/>
    <property type="project" value="UniProtKB-KW"/>
</dbReference>
<feature type="domain" description="Fumarylacetoacetase-like C-terminal" evidence="1">
    <location>
        <begin position="83"/>
        <end position="320"/>
    </location>
</feature>
<evidence type="ECO:0000259" key="2">
    <source>
        <dbReference type="Pfam" id="PF18288"/>
    </source>
</evidence>
<reference evidence="3 4" key="1">
    <citation type="submission" date="2016-01" db="EMBL/GenBank/DDBJ databases">
        <authorList>
            <person name="Oliw E.H."/>
        </authorList>
    </citation>
    <scope>NUCLEOTIDE SEQUENCE [LARGE SCALE GENOMIC DNA]</scope>
    <source>
        <strain evidence="3">LMG 27134</strain>
    </source>
</reference>
<name>A0A158I558_9BURK</name>
<evidence type="ECO:0000259" key="1">
    <source>
        <dbReference type="Pfam" id="PF01557"/>
    </source>
</evidence>
<evidence type="ECO:0000313" key="3">
    <source>
        <dbReference type="EMBL" id="SAL51742.1"/>
    </source>
</evidence>
<organism evidence="3 4">
    <name type="scientific">Caballeronia udeis</name>
    <dbReference type="NCBI Taxonomy" id="1232866"/>
    <lineage>
        <taxon>Bacteria</taxon>
        <taxon>Pseudomonadati</taxon>
        <taxon>Pseudomonadota</taxon>
        <taxon>Betaproteobacteria</taxon>
        <taxon>Burkholderiales</taxon>
        <taxon>Burkholderiaceae</taxon>
        <taxon>Caballeronia</taxon>
    </lineage>
</organism>
<dbReference type="PANTHER" id="PTHR43211:SF1">
    <property type="entry name" value="BLL6422 PROTEIN"/>
    <property type="match status" value="1"/>
</dbReference>
<gene>
    <name evidence="3" type="ORF">AWB69_05318</name>
</gene>
<dbReference type="InterPro" id="IPR041072">
    <property type="entry name" value="FAA_hydro_N"/>
</dbReference>
<dbReference type="InterPro" id="IPR036663">
    <property type="entry name" value="Fumarylacetoacetase_C_sf"/>
</dbReference>
<dbReference type="PANTHER" id="PTHR43211">
    <property type="entry name" value="FUMARYLACETOACETATE HYDROLASE"/>
    <property type="match status" value="1"/>
</dbReference>
<evidence type="ECO:0000313" key="4">
    <source>
        <dbReference type="Proteomes" id="UP000054683"/>
    </source>
</evidence>
<dbReference type="SUPFAM" id="SSF56529">
    <property type="entry name" value="FAH"/>
    <property type="match status" value="1"/>
</dbReference>